<dbReference type="Pfam" id="PF14329">
    <property type="entry name" value="DUF4386"/>
    <property type="match status" value="1"/>
</dbReference>
<evidence type="ECO:0000313" key="2">
    <source>
        <dbReference type="EMBL" id="SIN79155.1"/>
    </source>
</evidence>
<keyword evidence="1" id="KW-0812">Transmembrane</keyword>
<keyword evidence="3" id="KW-1185">Reference proteome</keyword>
<feature type="transmembrane region" description="Helical" evidence="1">
    <location>
        <begin position="208"/>
        <end position="229"/>
    </location>
</feature>
<feature type="transmembrane region" description="Helical" evidence="1">
    <location>
        <begin position="83"/>
        <end position="105"/>
    </location>
</feature>
<evidence type="ECO:0000256" key="1">
    <source>
        <dbReference type="SAM" id="Phobius"/>
    </source>
</evidence>
<accession>A0A1N6E7X5</accession>
<keyword evidence="1" id="KW-1133">Transmembrane helix</keyword>
<dbReference type="RefSeq" id="WP_074259318.1">
    <property type="nucleotide sequence ID" value="NZ_FSRJ01000001.1"/>
</dbReference>
<name>A0A1N6E7X5_9MICO</name>
<dbReference type="OrthoDB" id="326446at2"/>
<dbReference type="InterPro" id="IPR025495">
    <property type="entry name" value="DUF4386"/>
</dbReference>
<organism evidence="2 3">
    <name type="scientific">Agromyces cerinus subsp. cerinus</name>
    <dbReference type="NCBI Taxonomy" id="232089"/>
    <lineage>
        <taxon>Bacteria</taxon>
        <taxon>Bacillati</taxon>
        <taxon>Actinomycetota</taxon>
        <taxon>Actinomycetes</taxon>
        <taxon>Micrococcales</taxon>
        <taxon>Microbacteriaceae</taxon>
        <taxon>Agromyces</taxon>
    </lineage>
</organism>
<keyword evidence="1" id="KW-0472">Membrane</keyword>
<dbReference type="AlphaFoldDB" id="A0A1N6E7X5"/>
<feature type="transmembrane region" description="Helical" evidence="1">
    <location>
        <begin position="55"/>
        <end position="76"/>
    </location>
</feature>
<dbReference type="Proteomes" id="UP000184699">
    <property type="component" value="Unassembled WGS sequence"/>
</dbReference>
<protein>
    <recommendedName>
        <fullName evidence="4">DUF4386 domain-containing protein</fullName>
    </recommendedName>
</protein>
<feature type="transmembrane region" description="Helical" evidence="1">
    <location>
        <begin position="149"/>
        <end position="167"/>
    </location>
</feature>
<evidence type="ECO:0008006" key="4">
    <source>
        <dbReference type="Google" id="ProtNLM"/>
    </source>
</evidence>
<feature type="transmembrane region" description="Helical" evidence="1">
    <location>
        <begin position="174"/>
        <end position="196"/>
    </location>
</feature>
<proteinExistence type="predicted"/>
<evidence type="ECO:0000313" key="3">
    <source>
        <dbReference type="Proteomes" id="UP000184699"/>
    </source>
</evidence>
<dbReference type="EMBL" id="FSRJ01000001">
    <property type="protein sequence ID" value="SIN79155.1"/>
    <property type="molecule type" value="Genomic_DNA"/>
</dbReference>
<gene>
    <name evidence="2" type="ORF">SAMN05443544_1196</name>
</gene>
<sequence length="230" mass="24543">MTTSQLVSTLLIVLPIAFNLAFAALAKIFDYPDILRRPTREILARFRAGGSSLVLLWWGFALTAVLFAPLAVLLAFRLDGADPALLAAGATAGVLAAIVQFLGLIRWPFLVPYLARADAEPDASDARRAAIDVAFQSFNRYLGVAVGEHLGFLLTGLWSILSGVALLQSHAVHPVIGIAGIVIGAVLTVCSLEFVGPFEPHGWRLAAVLTPFTYIAWSLWLAVTGVALLL</sequence>
<reference evidence="3" key="1">
    <citation type="submission" date="2016-11" db="EMBL/GenBank/DDBJ databases">
        <authorList>
            <person name="Varghese N."/>
            <person name="Submissions S."/>
        </authorList>
    </citation>
    <scope>NUCLEOTIDE SEQUENCE [LARGE SCALE GENOMIC DNA]</scope>
    <source>
        <strain evidence="3">DSM 8595</strain>
    </source>
</reference>
<dbReference type="STRING" id="232089.SAMN05443544_1196"/>